<evidence type="ECO:0000313" key="3">
    <source>
        <dbReference type="Proteomes" id="UP000177026"/>
    </source>
</evidence>
<dbReference type="Pfam" id="PF20524">
    <property type="entry name" value="DUF6739"/>
    <property type="match status" value="1"/>
</dbReference>
<gene>
    <name evidence="2" type="ORF">A2866_02890</name>
</gene>
<feature type="transmembrane region" description="Helical" evidence="1">
    <location>
        <begin position="46"/>
        <end position="65"/>
    </location>
</feature>
<reference evidence="2 3" key="1">
    <citation type="journal article" date="2016" name="Nat. Commun.">
        <title>Thousands of microbial genomes shed light on interconnected biogeochemical processes in an aquifer system.</title>
        <authorList>
            <person name="Anantharaman K."/>
            <person name="Brown C.T."/>
            <person name="Hug L.A."/>
            <person name="Sharon I."/>
            <person name="Castelle C.J."/>
            <person name="Probst A.J."/>
            <person name="Thomas B.C."/>
            <person name="Singh A."/>
            <person name="Wilkins M.J."/>
            <person name="Karaoz U."/>
            <person name="Brodie E.L."/>
            <person name="Williams K.H."/>
            <person name="Hubbard S.S."/>
            <person name="Banfield J.F."/>
        </authorList>
    </citation>
    <scope>NUCLEOTIDE SEQUENCE [LARGE SCALE GENOMIC DNA]</scope>
</reference>
<keyword evidence="1" id="KW-0472">Membrane</keyword>
<feature type="transmembrane region" description="Helical" evidence="1">
    <location>
        <begin position="109"/>
        <end position="132"/>
    </location>
</feature>
<comment type="caution">
    <text evidence="2">The sequence shown here is derived from an EMBL/GenBank/DDBJ whole genome shotgun (WGS) entry which is preliminary data.</text>
</comment>
<name>A0A1F7GHS3_9BACT</name>
<keyword evidence="1" id="KW-0812">Transmembrane</keyword>
<evidence type="ECO:0000313" key="2">
    <source>
        <dbReference type="EMBL" id="OGK18052.1"/>
    </source>
</evidence>
<proteinExistence type="predicted"/>
<organism evidence="2 3">
    <name type="scientific">Candidatus Roizmanbacteria bacterium RIFCSPHIGHO2_01_FULL_39_8</name>
    <dbReference type="NCBI Taxonomy" id="1802033"/>
    <lineage>
        <taxon>Bacteria</taxon>
        <taxon>Candidatus Roizmaniibacteriota</taxon>
    </lineage>
</organism>
<sequence>MSDANIQRPENTIGDLRDRYSSALKIRGRQLGLRETLVQRLREPHILLPSAAAITAIGMLVPGWIEGISKGLDPLEAIPYTLASTPLSAIWADVQGASATEDLLGNYMLAIRASIVPAIFSTSLIGGSLYLWNRAREYVQSLKEGSAPIERFSTQLFTLFGSDSYVGDLLYNSLGDHVIPVVEEVKTVRRVVTGKERRGFFLIIPDGEYAQGGATNRWENLKVNKDWLLKTTKGKKLLVTIGLGETRDEELPLVQEQTADLTVEEQAIAVEKIKELFLQTGIGVDRTVNIHLGHPNRKRKRGTGRGLQDVSDLEVAAGTIDIFPDAGKILVKALANKVNNQTIVFETGVLDYWKGLKESANGLFIVHDESNPDDGKSPILVYERLTDESVQSAKDLKKKYPDRRIIVLTSSFDSHEKAIKAGLESVCSSLELANTLVSIVQRLQAGEEPEEIQKDFI</sequence>
<evidence type="ECO:0000256" key="1">
    <source>
        <dbReference type="SAM" id="Phobius"/>
    </source>
</evidence>
<dbReference type="Proteomes" id="UP000177026">
    <property type="component" value="Unassembled WGS sequence"/>
</dbReference>
<protein>
    <submittedName>
        <fullName evidence="2">Uncharacterized protein</fullName>
    </submittedName>
</protein>
<dbReference type="InterPro" id="IPR046627">
    <property type="entry name" value="DUF6739"/>
</dbReference>
<dbReference type="AlphaFoldDB" id="A0A1F7GHS3"/>
<dbReference type="EMBL" id="MFZI01000076">
    <property type="protein sequence ID" value="OGK18052.1"/>
    <property type="molecule type" value="Genomic_DNA"/>
</dbReference>
<keyword evidence="1" id="KW-1133">Transmembrane helix</keyword>
<accession>A0A1F7GHS3</accession>